<keyword evidence="2 5" id="KW-0812">Transmembrane</keyword>
<feature type="transmembrane region" description="Helical" evidence="5">
    <location>
        <begin position="234"/>
        <end position="252"/>
    </location>
</feature>
<evidence type="ECO:0000313" key="6">
    <source>
        <dbReference type="EMBL" id="KAK7730402.1"/>
    </source>
</evidence>
<evidence type="ECO:0000256" key="5">
    <source>
        <dbReference type="SAM" id="Phobius"/>
    </source>
</evidence>
<dbReference type="Pfam" id="PF07690">
    <property type="entry name" value="MFS_1"/>
    <property type="match status" value="1"/>
</dbReference>
<feature type="transmembrane region" description="Helical" evidence="5">
    <location>
        <begin position="197"/>
        <end position="222"/>
    </location>
</feature>
<comment type="subcellular location">
    <subcellularLocation>
        <location evidence="1">Membrane</location>
        <topology evidence="1">Multi-pass membrane protein</topology>
    </subcellularLocation>
</comment>
<sequence length="398" mass="41945">MRSNCPKCKVKLTWPPIKGWFSGALKIRLVLAAVGFELVGGGFGVVTTMVHVIAADVSSGQARTRLFLAIHAIGTMAAILGQITSSLLMPLNLWLPWITGLSFIILAISSSMIIRDKPQLASKPDSGIVDSERAPLIESPDFAAPQPELHADIRGSLEADQIDATVWPEGSTLKSSVVKACGRLKGGFKNITAHSRLIFLLTLVLICQMSEDALPTMLLLYVSKRFGWSFARANYLWALGEGVQLAILLVLLPGIGRILNLKIGWDAYSADSTMARSSTALLGLGTLLMGVAGQVPFLVVGIVLASSGAGLQSLLRSLITDSISPTDVSVVYSVVTILHVLGGSLAGPLYSTTFSAGLRLGTGWTGLPFIIAGGLGLVSFALLLLLRRPAASANNSSS</sequence>
<dbReference type="EMBL" id="JAJSPL020000062">
    <property type="protein sequence ID" value="KAK7730402.1"/>
    <property type="molecule type" value="Genomic_DNA"/>
</dbReference>
<feature type="transmembrane region" description="Helical" evidence="5">
    <location>
        <begin position="94"/>
        <end position="114"/>
    </location>
</feature>
<name>A0AAN9U4P0_9PEZI</name>
<proteinExistence type="predicted"/>
<evidence type="ECO:0000256" key="3">
    <source>
        <dbReference type="ARBA" id="ARBA00022989"/>
    </source>
</evidence>
<gene>
    <name evidence="6" type="ORF">SLS53_009021</name>
</gene>
<evidence type="ECO:0000256" key="2">
    <source>
        <dbReference type="ARBA" id="ARBA00022692"/>
    </source>
</evidence>
<feature type="transmembrane region" description="Helical" evidence="5">
    <location>
        <begin position="363"/>
        <end position="386"/>
    </location>
</feature>
<dbReference type="PANTHER" id="PTHR23507:SF1">
    <property type="entry name" value="FI18259P1-RELATED"/>
    <property type="match status" value="1"/>
</dbReference>
<dbReference type="SUPFAM" id="SSF103473">
    <property type="entry name" value="MFS general substrate transporter"/>
    <property type="match status" value="1"/>
</dbReference>
<keyword evidence="3 5" id="KW-1133">Transmembrane helix</keyword>
<evidence type="ECO:0008006" key="8">
    <source>
        <dbReference type="Google" id="ProtNLM"/>
    </source>
</evidence>
<dbReference type="InterPro" id="IPR011701">
    <property type="entry name" value="MFS"/>
</dbReference>
<protein>
    <recommendedName>
        <fullName evidence="8">Major facilitator superfamily (MFS) profile domain-containing protein</fullName>
    </recommendedName>
</protein>
<reference evidence="6 7" key="1">
    <citation type="journal article" date="2023" name="PLoS ONE">
        <title>Cytospora paraplurivora sp. nov. isolated from orchards with fruit tree decline syndrome in Ontario, Canada.</title>
        <authorList>
            <person name="Ilyukhin E."/>
            <person name="Nguyen H.D.T."/>
            <person name="Castle A.J."/>
            <person name="Ellouze W."/>
        </authorList>
    </citation>
    <scope>NUCLEOTIDE SEQUENCE [LARGE SCALE GENOMIC DNA]</scope>
    <source>
        <strain evidence="6 7">FDS-564</strain>
    </source>
</reference>
<evidence type="ECO:0000313" key="7">
    <source>
        <dbReference type="Proteomes" id="UP001320245"/>
    </source>
</evidence>
<keyword evidence="7" id="KW-1185">Reference proteome</keyword>
<dbReference type="PANTHER" id="PTHR23507">
    <property type="entry name" value="ZGC:174356"/>
    <property type="match status" value="1"/>
</dbReference>
<dbReference type="AlphaFoldDB" id="A0AAN9U4P0"/>
<dbReference type="InterPro" id="IPR036259">
    <property type="entry name" value="MFS_trans_sf"/>
</dbReference>
<feature type="transmembrane region" description="Helical" evidence="5">
    <location>
        <begin position="66"/>
        <end position="88"/>
    </location>
</feature>
<evidence type="ECO:0000256" key="4">
    <source>
        <dbReference type="ARBA" id="ARBA00023136"/>
    </source>
</evidence>
<evidence type="ECO:0000256" key="1">
    <source>
        <dbReference type="ARBA" id="ARBA00004141"/>
    </source>
</evidence>
<accession>A0AAN9U4P0</accession>
<dbReference type="Gene3D" id="1.20.1250.20">
    <property type="entry name" value="MFS general substrate transporter like domains"/>
    <property type="match status" value="1"/>
</dbReference>
<dbReference type="GO" id="GO:0016020">
    <property type="term" value="C:membrane"/>
    <property type="evidence" value="ECO:0007669"/>
    <property type="project" value="UniProtKB-SubCell"/>
</dbReference>
<comment type="caution">
    <text evidence="6">The sequence shown here is derived from an EMBL/GenBank/DDBJ whole genome shotgun (WGS) entry which is preliminary data.</text>
</comment>
<keyword evidence="4 5" id="KW-0472">Membrane</keyword>
<dbReference type="Proteomes" id="UP001320245">
    <property type="component" value="Unassembled WGS sequence"/>
</dbReference>
<feature type="transmembrane region" description="Helical" evidence="5">
    <location>
        <begin position="29"/>
        <end position="54"/>
    </location>
</feature>
<dbReference type="GO" id="GO:0022857">
    <property type="term" value="F:transmembrane transporter activity"/>
    <property type="evidence" value="ECO:0007669"/>
    <property type="project" value="InterPro"/>
</dbReference>
<organism evidence="6 7">
    <name type="scientific">Cytospora paraplurivora</name>
    <dbReference type="NCBI Taxonomy" id="2898453"/>
    <lineage>
        <taxon>Eukaryota</taxon>
        <taxon>Fungi</taxon>
        <taxon>Dikarya</taxon>
        <taxon>Ascomycota</taxon>
        <taxon>Pezizomycotina</taxon>
        <taxon>Sordariomycetes</taxon>
        <taxon>Sordariomycetidae</taxon>
        <taxon>Diaporthales</taxon>
        <taxon>Cytosporaceae</taxon>
        <taxon>Cytospora</taxon>
    </lineage>
</organism>